<gene>
    <name evidence="3" type="ORF">GMOD_00007824</name>
</gene>
<feature type="compositionally biased region" description="Pro residues" evidence="2">
    <location>
        <begin position="345"/>
        <end position="357"/>
    </location>
</feature>
<accession>A0A3M7MFQ7</accession>
<name>A0A3M7MFQ7_9PLEO</name>
<evidence type="ECO:0000313" key="3">
    <source>
        <dbReference type="EMBL" id="RMZ73323.1"/>
    </source>
</evidence>
<dbReference type="Proteomes" id="UP000265663">
    <property type="component" value="Unassembled WGS sequence"/>
</dbReference>
<dbReference type="SUPFAM" id="SSF52266">
    <property type="entry name" value="SGNH hydrolase"/>
    <property type="match status" value="1"/>
</dbReference>
<sequence length="412" mass="45619">MVLAIAGGLASGFREGKFKTMVTFGDSYTDENRLSYFGSHNGSAPPVAWQQPVGLATASGGLSWARYASIYSNTNLYNYAVSGAVCSNQITPRLFSSINAPFPDIEGYELPAFIADSKATNPNGTKFFTGKESSTVYAIWIGTNDLGNGAFLTDSQVPGKTVADYIDCVYNQINRLYENGGRYFVIMNLAPLNLLPQYQQSQNGGLQSTQYFNDAPGKNLSEIHGRIQNTVAALNQVYKYRTPFDTETDDLWEDARVANFDVNTLMTDMYHNPANYLNGTGLPLNVEGVEHLCDANGKNCSSTESPDSFMWFDPLHPSEQTSRVIAREFVNVLGGKTKPHDSDAPTPPLQPTNPTPNPFQHLTHLLKRNITPHHAKRTHLPLQNRHNESQVHQPFPLAPRHILTPNFTRRTT</sequence>
<dbReference type="EMBL" id="KE747840">
    <property type="protein sequence ID" value="RMZ73323.1"/>
    <property type="molecule type" value="Genomic_DNA"/>
</dbReference>
<reference evidence="3 4" key="1">
    <citation type="journal article" date="2014" name="PLoS ONE">
        <title>De novo Genome Assembly of the Fungal Plant Pathogen Pyrenophora semeniperda.</title>
        <authorList>
            <person name="Soliai M.M."/>
            <person name="Meyer S.E."/>
            <person name="Udall J.A."/>
            <person name="Elzinga D.E."/>
            <person name="Hermansen R.A."/>
            <person name="Bodily P.M."/>
            <person name="Hart A.A."/>
            <person name="Coleman C.E."/>
        </authorList>
    </citation>
    <scope>NUCLEOTIDE SEQUENCE [LARGE SCALE GENOMIC DNA]</scope>
    <source>
        <strain evidence="3 4">CCB06</strain>
        <tissue evidence="3">Mycelium</tissue>
    </source>
</reference>
<dbReference type="InterPro" id="IPR001087">
    <property type="entry name" value="GDSL"/>
</dbReference>
<feature type="region of interest" description="Disordered" evidence="2">
    <location>
        <begin position="334"/>
        <end position="358"/>
    </location>
</feature>
<proteinExistence type="predicted"/>
<organism evidence="3 4">
    <name type="scientific">Pyrenophora seminiperda CCB06</name>
    <dbReference type="NCBI Taxonomy" id="1302712"/>
    <lineage>
        <taxon>Eukaryota</taxon>
        <taxon>Fungi</taxon>
        <taxon>Dikarya</taxon>
        <taxon>Ascomycota</taxon>
        <taxon>Pezizomycotina</taxon>
        <taxon>Dothideomycetes</taxon>
        <taxon>Pleosporomycetidae</taxon>
        <taxon>Pleosporales</taxon>
        <taxon>Pleosporineae</taxon>
        <taxon>Pleosporaceae</taxon>
        <taxon>Pyrenophora</taxon>
    </lineage>
</organism>
<evidence type="ECO:0000256" key="1">
    <source>
        <dbReference type="ARBA" id="ARBA00022801"/>
    </source>
</evidence>
<dbReference type="InterPro" id="IPR036514">
    <property type="entry name" value="SGNH_hydro_sf"/>
</dbReference>
<protein>
    <submittedName>
        <fullName evidence="3">GDSL lipase acylhydrolase family</fullName>
    </submittedName>
</protein>
<dbReference type="PANTHER" id="PTHR45648">
    <property type="entry name" value="GDSL LIPASE/ACYLHYDROLASE FAMILY PROTEIN (AFU_ORTHOLOGUE AFUA_4G14700)"/>
    <property type="match status" value="1"/>
</dbReference>
<dbReference type="Pfam" id="PF00657">
    <property type="entry name" value="Lipase_GDSL"/>
    <property type="match status" value="1"/>
</dbReference>
<keyword evidence="1 3" id="KW-0378">Hydrolase</keyword>
<dbReference type="AlphaFoldDB" id="A0A3M7MFQ7"/>
<dbReference type="PANTHER" id="PTHR45648:SF22">
    <property type="entry name" value="GDSL LIPASE_ACYLHYDROLASE FAMILY PROTEIN (AFU_ORTHOLOGUE AFUA_4G14700)"/>
    <property type="match status" value="1"/>
</dbReference>
<dbReference type="OrthoDB" id="1600564at2759"/>
<dbReference type="Gene3D" id="3.40.50.1110">
    <property type="entry name" value="SGNH hydrolase"/>
    <property type="match status" value="1"/>
</dbReference>
<dbReference type="GO" id="GO:0016788">
    <property type="term" value="F:hydrolase activity, acting on ester bonds"/>
    <property type="evidence" value="ECO:0007669"/>
    <property type="project" value="InterPro"/>
</dbReference>
<evidence type="ECO:0000256" key="2">
    <source>
        <dbReference type="SAM" id="MobiDB-lite"/>
    </source>
</evidence>
<dbReference type="CDD" id="cd01846">
    <property type="entry name" value="fatty_acyltransferase_like"/>
    <property type="match status" value="1"/>
</dbReference>
<dbReference type="InterPro" id="IPR051058">
    <property type="entry name" value="GDSL_Est/Lipase"/>
</dbReference>
<keyword evidence="4" id="KW-1185">Reference proteome</keyword>
<evidence type="ECO:0000313" key="4">
    <source>
        <dbReference type="Proteomes" id="UP000265663"/>
    </source>
</evidence>